<dbReference type="GO" id="GO:0016020">
    <property type="term" value="C:membrane"/>
    <property type="evidence" value="ECO:0007669"/>
    <property type="project" value="UniProtKB-SubCell"/>
</dbReference>
<proteinExistence type="predicted"/>
<dbReference type="Gene3D" id="3.30.40.10">
    <property type="entry name" value="Zinc/RING finger domain, C3HC4 (zinc finger)"/>
    <property type="match status" value="1"/>
</dbReference>
<feature type="domain" description="RING-CH-type" evidence="10">
    <location>
        <begin position="53"/>
        <end position="121"/>
    </location>
</feature>
<organism evidence="11 12">
    <name type="scientific">Rhodotorula mucilaginosa</name>
    <name type="common">Yeast</name>
    <name type="synonym">Rhodotorula rubra</name>
    <dbReference type="NCBI Taxonomy" id="5537"/>
    <lineage>
        <taxon>Eukaryota</taxon>
        <taxon>Fungi</taxon>
        <taxon>Dikarya</taxon>
        <taxon>Basidiomycota</taxon>
        <taxon>Pucciniomycotina</taxon>
        <taxon>Microbotryomycetes</taxon>
        <taxon>Sporidiobolales</taxon>
        <taxon>Sporidiobolaceae</taxon>
        <taxon>Rhodotorula</taxon>
    </lineage>
</organism>
<dbReference type="SUPFAM" id="SSF57850">
    <property type="entry name" value="RING/U-box"/>
    <property type="match status" value="1"/>
</dbReference>
<evidence type="ECO:0000256" key="7">
    <source>
        <dbReference type="ARBA" id="ARBA00023136"/>
    </source>
</evidence>
<comment type="caution">
    <text evidence="11">The sequence shown here is derived from an EMBL/GenBank/DDBJ whole genome shotgun (WGS) entry which is preliminary data.</text>
</comment>
<keyword evidence="2 9" id="KW-0812">Transmembrane</keyword>
<feature type="compositionally biased region" description="Basic and acidic residues" evidence="8">
    <location>
        <begin position="338"/>
        <end position="351"/>
    </location>
</feature>
<name>A0A9P6VXA4_RHOMI</name>
<feature type="region of interest" description="Disordered" evidence="8">
    <location>
        <begin position="32"/>
        <end position="51"/>
    </location>
</feature>
<accession>A0A9P6VXA4</accession>
<feature type="compositionally biased region" description="Low complexity" evidence="8">
    <location>
        <begin position="529"/>
        <end position="539"/>
    </location>
</feature>
<evidence type="ECO:0000256" key="1">
    <source>
        <dbReference type="ARBA" id="ARBA00004141"/>
    </source>
</evidence>
<feature type="compositionally biased region" description="Polar residues" evidence="8">
    <location>
        <begin position="1"/>
        <end position="17"/>
    </location>
</feature>
<evidence type="ECO:0000256" key="3">
    <source>
        <dbReference type="ARBA" id="ARBA00022723"/>
    </source>
</evidence>
<evidence type="ECO:0000256" key="5">
    <source>
        <dbReference type="ARBA" id="ARBA00022833"/>
    </source>
</evidence>
<feature type="compositionally biased region" description="Basic and acidic residues" evidence="8">
    <location>
        <begin position="518"/>
        <end position="527"/>
    </location>
</feature>
<sequence>MASQQAVYRRQQGTPLTATAHDPLLADDDDEHLLSTAHPPAPAPAPAPTRTVSIDTTNKTCWICYTTESEDPSLAFIHPCSCTLLAHPDCLLEWISTQQAMHPATRPTPRCPACGTQIRIHQDRSEVLRWYRQFRRSVDRASLAAGVGSIAASAWFVSAAYGAWALKTFMGEQVTEALLLRHQNGLPWRYWLNLPLIPISLVLSRTPLIDSLLPFLPLTLVLSTHTHTHAPFSYDPIGIDDLSLRWPPSPTLTVCLLPWLRLLYLRLRYKVFRAVLGRRKQFRGLAGVFEEAAMDEVASFPAAGDGDGDAEEGEEGVSGGDMVGLVATFEVETEEGGEAGRRHDGVTADREEEREDGDQERPNPRLRPAQVQLPPTPPATESIRLRVGLGRLTSLVLGALIFPALSSLAGSALFWLASRQSSAKPFRVLRHLLGLSTILGGVGSSSSLASSSSSGGLGWIRALIASGLSTSNPIRSRPAAIAGVDPKWVRNTLGAGLVLLTRDAVELTVGLLDQKRQRSRRIVERPFRPRSASGASRSGHSNHPSAASTGAEFLQGEGHGAEEVAPSPTVMSGGRDAHGREAIVHNFL</sequence>
<comment type="subcellular location">
    <subcellularLocation>
        <location evidence="1">Membrane</location>
        <topology evidence="1">Multi-pass membrane protein</topology>
    </subcellularLocation>
</comment>
<keyword evidence="12" id="KW-1185">Reference proteome</keyword>
<dbReference type="Proteomes" id="UP000777482">
    <property type="component" value="Unassembled WGS sequence"/>
</dbReference>
<keyword evidence="3" id="KW-0479">Metal-binding</keyword>
<dbReference type="InterPro" id="IPR011016">
    <property type="entry name" value="Znf_RING-CH"/>
</dbReference>
<feature type="region of interest" description="Disordered" evidence="8">
    <location>
        <begin position="334"/>
        <end position="379"/>
    </location>
</feature>
<feature type="region of interest" description="Disordered" evidence="8">
    <location>
        <begin position="518"/>
        <end position="576"/>
    </location>
</feature>
<evidence type="ECO:0000256" key="2">
    <source>
        <dbReference type="ARBA" id="ARBA00022692"/>
    </source>
</evidence>
<evidence type="ECO:0000256" key="6">
    <source>
        <dbReference type="ARBA" id="ARBA00022989"/>
    </source>
</evidence>
<dbReference type="Pfam" id="PF12906">
    <property type="entry name" value="RINGv"/>
    <property type="match status" value="1"/>
</dbReference>
<evidence type="ECO:0000256" key="9">
    <source>
        <dbReference type="SAM" id="Phobius"/>
    </source>
</evidence>
<keyword evidence="4" id="KW-0863">Zinc-finger</keyword>
<reference evidence="11 12" key="1">
    <citation type="submission" date="2020-11" db="EMBL/GenBank/DDBJ databases">
        <title>Kefir isolates.</title>
        <authorList>
            <person name="Marcisauskas S."/>
            <person name="Kim Y."/>
            <person name="Blasche S."/>
        </authorList>
    </citation>
    <scope>NUCLEOTIDE SEQUENCE [LARGE SCALE GENOMIC DNA]</scope>
    <source>
        <strain evidence="11 12">KR</strain>
    </source>
</reference>
<gene>
    <name evidence="11" type="ORF">C6P46_007149</name>
</gene>
<dbReference type="AlphaFoldDB" id="A0A9P6VXA4"/>
<feature type="region of interest" description="Disordered" evidence="8">
    <location>
        <begin position="300"/>
        <end position="319"/>
    </location>
</feature>
<dbReference type="EMBL" id="PUHQ01000099">
    <property type="protein sequence ID" value="KAG0656365.1"/>
    <property type="molecule type" value="Genomic_DNA"/>
</dbReference>
<evidence type="ECO:0000256" key="4">
    <source>
        <dbReference type="ARBA" id="ARBA00022771"/>
    </source>
</evidence>
<dbReference type="PANTHER" id="PTHR46283">
    <property type="entry name" value="E3 UBIQUITIN-PROTEIN LIGASE MARCH5"/>
    <property type="match status" value="1"/>
</dbReference>
<feature type="transmembrane region" description="Helical" evidence="9">
    <location>
        <begin position="141"/>
        <end position="166"/>
    </location>
</feature>
<feature type="transmembrane region" description="Helical" evidence="9">
    <location>
        <begin position="392"/>
        <end position="417"/>
    </location>
</feature>
<feature type="compositionally biased region" description="Acidic residues" evidence="8">
    <location>
        <begin position="306"/>
        <end position="315"/>
    </location>
</feature>
<dbReference type="PROSITE" id="PS51292">
    <property type="entry name" value="ZF_RING_CH"/>
    <property type="match status" value="1"/>
</dbReference>
<evidence type="ECO:0000313" key="12">
    <source>
        <dbReference type="Proteomes" id="UP000777482"/>
    </source>
</evidence>
<dbReference type="SMART" id="SM00744">
    <property type="entry name" value="RINGv"/>
    <property type="match status" value="1"/>
</dbReference>
<keyword evidence="6 9" id="KW-1133">Transmembrane helix</keyword>
<feature type="region of interest" description="Disordered" evidence="8">
    <location>
        <begin position="1"/>
        <end position="25"/>
    </location>
</feature>
<dbReference type="GO" id="GO:0008270">
    <property type="term" value="F:zinc ion binding"/>
    <property type="evidence" value="ECO:0007669"/>
    <property type="project" value="UniProtKB-KW"/>
</dbReference>
<evidence type="ECO:0000259" key="10">
    <source>
        <dbReference type="PROSITE" id="PS51292"/>
    </source>
</evidence>
<dbReference type="OrthoDB" id="5817083at2759"/>
<dbReference type="InterPro" id="IPR013083">
    <property type="entry name" value="Znf_RING/FYVE/PHD"/>
</dbReference>
<evidence type="ECO:0000313" key="11">
    <source>
        <dbReference type="EMBL" id="KAG0656365.1"/>
    </source>
</evidence>
<protein>
    <recommendedName>
        <fullName evidence="10">RING-CH-type domain-containing protein</fullName>
    </recommendedName>
</protein>
<keyword evidence="7 9" id="KW-0472">Membrane</keyword>
<keyword evidence="5" id="KW-0862">Zinc</keyword>
<evidence type="ECO:0000256" key="8">
    <source>
        <dbReference type="SAM" id="MobiDB-lite"/>
    </source>
</evidence>